<sequence length="173" mass="20011">MGNNFNLINLTVGGKKFITYYDTLKQSTYFQGLIQNNAGAQAAPIEGEEDKHFFIDRDGDIFEDILHYLRSYEIRQRSQEQLKKLEHESTFYGFDELKAKVNQALYNWVLDKEGDVEFSVEAIEKDAILVDSSFSENLPDMHNDNSIIVNKFKYFTSSLTSETKLITKSIKKK</sequence>
<dbReference type="Gene3D" id="3.30.710.10">
    <property type="entry name" value="Potassium Channel Kv1.1, Chain A"/>
    <property type="match status" value="1"/>
</dbReference>
<gene>
    <name evidence="2" type="ORF">INT46_010922</name>
</gene>
<organism evidence="2 3">
    <name type="scientific">Mucor plumbeus</name>
    <dbReference type="NCBI Taxonomy" id="97098"/>
    <lineage>
        <taxon>Eukaryota</taxon>
        <taxon>Fungi</taxon>
        <taxon>Fungi incertae sedis</taxon>
        <taxon>Mucoromycota</taxon>
        <taxon>Mucoromycotina</taxon>
        <taxon>Mucoromycetes</taxon>
        <taxon>Mucorales</taxon>
        <taxon>Mucorineae</taxon>
        <taxon>Mucoraceae</taxon>
        <taxon>Mucor</taxon>
    </lineage>
</organism>
<dbReference type="SUPFAM" id="SSF54695">
    <property type="entry name" value="POZ domain"/>
    <property type="match status" value="1"/>
</dbReference>
<reference evidence="2" key="1">
    <citation type="submission" date="2020-12" db="EMBL/GenBank/DDBJ databases">
        <title>Metabolic potential, ecology and presence of endohyphal bacteria is reflected in genomic diversity of Mucoromycotina.</title>
        <authorList>
            <person name="Muszewska A."/>
            <person name="Okrasinska A."/>
            <person name="Steczkiewicz K."/>
            <person name="Drgas O."/>
            <person name="Orlowska M."/>
            <person name="Perlinska-Lenart U."/>
            <person name="Aleksandrzak-Piekarczyk T."/>
            <person name="Szatraj K."/>
            <person name="Zielenkiewicz U."/>
            <person name="Pilsyk S."/>
            <person name="Malc E."/>
            <person name="Mieczkowski P."/>
            <person name="Kruszewska J.S."/>
            <person name="Biernat P."/>
            <person name="Pawlowska J."/>
        </authorList>
    </citation>
    <scope>NUCLEOTIDE SEQUENCE</scope>
    <source>
        <strain evidence="2">CBS 226.32</strain>
    </source>
</reference>
<feature type="domain" description="BTB" evidence="1">
    <location>
        <begin position="6"/>
        <end position="109"/>
    </location>
</feature>
<dbReference type="PANTHER" id="PTHR11145:SF8">
    <property type="entry name" value="RE57120P"/>
    <property type="match status" value="1"/>
</dbReference>
<proteinExistence type="predicted"/>
<dbReference type="InterPro" id="IPR000210">
    <property type="entry name" value="BTB/POZ_dom"/>
</dbReference>
<dbReference type="InterPro" id="IPR003131">
    <property type="entry name" value="T1-type_BTB"/>
</dbReference>
<dbReference type="Pfam" id="PF02214">
    <property type="entry name" value="BTB_2"/>
    <property type="match status" value="1"/>
</dbReference>
<dbReference type="InterPro" id="IPR045068">
    <property type="entry name" value="BACURD1-3"/>
</dbReference>
<keyword evidence="3" id="KW-1185">Reference proteome</keyword>
<dbReference type="PANTHER" id="PTHR11145">
    <property type="entry name" value="BTB/POZ DOMAIN-CONTAINING ADAPTER FOR CUL3-MEDIATED RHOA DEGRADATION PROTEIN FAMILY MEMBER"/>
    <property type="match status" value="1"/>
</dbReference>
<dbReference type="GO" id="GO:0051260">
    <property type="term" value="P:protein homooligomerization"/>
    <property type="evidence" value="ECO:0007669"/>
    <property type="project" value="InterPro"/>
</dbReference>
<dbReference type="EMBL" id="JAEPRC010000073">
    <property type="protein sequence ID" value="KAG2211015.1"/>
    <property type="molecule type" value="Genomic_DNA"/>
</dbReference>
<evidence type="ECO:0000313" key="2">
    <source>
        <dbReference type="EMBL" id="KAG2211015.1"/>
    </source>
</evidence>
<accession>A0A8H7RIB6</accession>
<dbReference type="InterPro" id="IPR011333">
    <property type="entry name" value="SKP1/BTB/POZ_sf"/>
</dbReference>
<protein>
    <recommendedName>
        <fullName evidence="1">BTB domain-containing protein</fullName>
    </recommendedName>
</protein>
<dbReference type="OrthoDB" id="2414723at2759"/>
<evidence type="ECO:0000259" key="1">
    <source>
        <dbReference type="SMART" id="SM00225"/>
    </source>
</evidence>
<dbReference type="SMART" id="SM00225">
    <property type="entry name" value="BTB"/>
    <property type="match status" value="1"/>
</dbReference>
<dbReference type="Proteomes" id="UP000650833">
    <property type="component" value="Unassembled WGS sequence"/>
</dbReference>
<dbReference type="AlphaFoldDB" id="A0A8H7RIB6"/>
<name>A0A8H7RIB6_9FUNG</name>
<evidence type="ECO:0000313" key="3">
    <source>
        <dbReference type="Proteomes" id="UP000650833"/>
    </source>
</evidence>
<comment type="caution">
    <text evidence="2">The sequence shown here is derived from an EMBL/GenBank/DDBJ whole genome shotgun (WGS) entry which is preliminary data.</text>
</comment>